<feature type="domain" description="EGF-like" evidence="12">
    <location>
        <begin position="977"/>
        <end position="1015"/>
    </location>
</feature>
<dbReference type="PROSITE" id="PS50026">
    <property type="entry name" value="EGF_3"/>
    <property type="match status" value="2"/>
</dbReference>
<dbReference type="SMART" id="SM00179">
    <property type="entry name" value="EGF_CA"/>
    <property type="match status" value="4"/>
</dbReference>
<dbReference type="GO" id="GO:0016020">
    <property type="term" value="C:membrane"/>
    <property type="evidence" value="ECO:0007669"/>
    <property type="project" value="UniProtKB-SubCell"/>
</dbReference>
<dbReference type="Pfam" id="PF07645">
    <property type="entry name" value="EGF_CA"/>
    <property type="match status" value="2"/>
</dbReference>
<evidence type="ECO:0000256" key="4">
    <source>
        <dbReference type="ARBA" id="ARBA00022692"/>
    </source>
</evidence>
<sequence length="1018" mass="108825">MRNYGGETDDLLLYITTPSVSSVSFSIETTNGSIGSYSVNSSVPVDINLPTTLVTNDGLYSSRFKGIYIYSTNGGLISVLVVNRRYGTFGDYMAYPYQNLALSEYQYYAVSTGAIGATTLSEVLLVGNEDNTTVTVIPTQTVSVPIDIQTNSNSKTVTAGSSFNFTIHRMQTFLIGAPAVDISGTSIVSDKPLTVISGHECSNIPLFCCCQQIAEQILPTVIWGKEFLLTPYATRSHGPYFKVVAALGSTSLNFTCSASGGNNFNLQNVGDVTTLYSNSSYCSIISNKPVLVTQLGPSQGSGSGKGDPVISLIPPIELHQQNITLVIPGFSTITNNFINIATTTKGSLYINGQLQSVTWNNIYNSMSSIIGYGAQIPFNTISTSSSYTLFMQTRFIALVYGFDSYHGYSYSAGINLTGNDPCLSNNGGCDQLCTSTFGSYACSCHPGFSLDLNGYNCSDIDECADSDCEHICVNTIGSYSCLCHDGYSLDTNNRNCSVLLQDSSAAYGTEFYVGAMRNLRGDTDDLLLYITTPSVSSVSFSIKTTNGIIGSYSVNSSVPVDISLPTSLVTNDGLYSSRFKGVYIYSTNGGLISVLVVNVRPYTFGDYMAYPYQNLALSEYQYYAVSTGTLATLSDNSLSEVLLVGNEDNTTVTVIPTQTVSVPIDIQTNSSSKAVTAGSSFTFTIHRMQTFLIGAPLLDISGTSIVSNKPLTVISGHECGNIPLICCCQHIAEQILPTIMWGREFLLTPYATRSHGPYFKVVAALGSTSLNFTCSASGGNNFNLQNAGDVTTLYSSSSYCSIISNEPVLVTQLGPSQDSGSGKGDPVISLIPPIELHQQNITLVIPGFSTITNNYINIATATKGSLYINGQLQSVTWNNIYNSMSSIIGYGAQIPFNTISTSSSYTISMQTGFTALVYGFDSYHGYSYSAGINLTGNDPCLSNNGGCDQLCTSTFGSYACSCHPGFSLDLNGYNCSDIDECADSDCEHICVNTIGSYSCLCHDGYSLDTNNRNCSGLL</sequence>
<dbReference type="InterPro" id="IPR009030">
    <property type="entry name" value="Growth_fac_rcpt_cys_sf"/>
</dbReference>
<dbReference type="Pfam" id="PF17517">
    <property type="entry name" value="IgGFc_binding"/>
    <property type="match status" value="2"/>
</dbReference>
<evidence type="ECO:0000256" key="5">
    <source>
        <dbReference type="ARBA" id="ARBA00022737"/>
    </source>
</evidence>
<name>A0A1X7T9S8_AMPQE</name>
<dbReference type="OrthoDB" id="10045365at2759"/>
<dbReference type="FunFam" id="2.10.25.10:FF:000240">
    <property type="entry name" value="Vitamin K-dependent protein S"/>
    <property type="match status" value="2"/>
</dbReference>
<evidence type="ECO:0000256" key="1">
    <source>
        <dbReference type="ARBA" id="ARBA00004479"/>
    </source>
</evidence>
<dbReference type="InterPro" id="IPR035234">
    <property type="entry name" value="IgGFc-bd_N"/>
</dbReference>
<dbReference type="FunFam" id="2.10.25.10:FF:000009">
    <property type="entry name" value="Low-density lipoprotein receptor isoform 1"/>
    <property type="match status" value="1"/>
</dbReference>
<dbReference type="AlphaFoldDB" id="A0A1X7T9S8"/>
<dbReference type="InParanoid" id="A0A1X7T9S8"/>
<dbReference type="GO" id="GO:0005509">
    <property type="term" value="F:calcium ion binding"/>
    <property type="evidence" value="ECO:0007669"/>
    <property type="project" value="InterPro"/>
</dbReference>
<evidence type="ECO:0000256" key="11">
    <source>
        <dbReference type="PROSITE-ProRule" id="PRU00076"/>
    </source>
</evidence>
<evidence type="ECO:0000256" key="2">
    <source>
        <dbReference type="ARBA" id="ARBA00022536"/>
    </source>
</evidence>
<evidence type="ECO:0000256" key="6">
    <source>
        <dbReference type="ARBA" id="ARBA00022989"/>
    </source>
</evidence>
<keyword evidence="8" id="KW-1015">Disulfide bond</keyword>
<dbReference type="STRING" id="400682.A0A1X7T9S8"/>
<dbReference type="GO" id="GO:0006897">
    <property type="term" value="P:endocytosis"/>
    <property type="evidence" value="ECO:0007669"/>
    <property type="project" value="UniProtKB-KW"/>
</dbReference>
<dbReference type="InterPro" id="IPR000742">
    <property type="entry name" value="EGF"/>
</dbReference>
<dbReference type="Gene3D" id="2.10.25.10">
    <property type="entry name" value="Laminin"/>
    <property type="match status" value="4"/>
</dbReference>
<dbReference type="PROSITE" id="PS01187">
    <property type="entry name" value="EGF_CA"/>
    <property type="match status" value="2"/>
</dbReference>
<comment type="caution">
    <text evidence="11">Lacks conserved residue(s) required for the propagation of feature annotation.</text>
</comment>
<comment type="subcellular location">
    <subcellularLocation>
        <location evidence="1">Membrane</location>
        <topology evidence="1">Single-pass type I membrane protein</topology>
    </subcellularLocation>
</comment>
<dbReference type="PANTHER" id="PTHR46534">
    <property type="entry name" value="IGGFC_BINDING DOMAIN-CONTAINING PROTEIN"/>
    <property type="match status" value="1"/>
</dbReference>
<dbReference type="PROSITE" id="PS00010">
    <property type="entry name" value="ASX_HYDROXYL"/>
    <property type="match status" value="2"/>
</dbReference>
<dbReference type="SMART" id="SM00181">
    <property type="entry name" value="EGF"/>
    <property type="match status" value="4"/>
</dbReference>
<reference evidence="13" key="1">
    <citation type="submission" date="2017-05" db="UniProtKB">
        <authorList>
            <consortium name="EnsemblMetazoa"/>
        </authorList>
    </citation>
    <scope>IDENTIFICATION</scope>
</reference>
<keyword evidence="7" id="KW-0472">Membrane</keyword>
<dbReference type="Pfam" id="PF14670">
    <property type="entry name" value="FXa_inhibition"/>
    <property type="match status" value="2"/>
</dbReference>
<keyword evidence="3" id="KW-0254">Endocytosis</keyword>
<evidence type="ECO:0000256" key="8">
    <source>
        <dbReference type="ARBA" id="ARBA00023157"/>
    </source>
</evidence>
<dbReference type="EnsemblMetazoa" id="Aqu2.1.11309_001">
    <property type="protein sequence ID" value="Aqu2.1.11309_001"/>
    <property type="gene ID" value="Aqu2.1.11309"/>
</dbReference>
<dbReference type="PROSITE" id="PS01186">
    <property type="entry name" value="EGF_2"/>
    <property type="match status" value="2"/>
</dbReference>
<dbReference type="CDD" id="cd00054">
    <property type="entry name" value="EGF_CA"/>
    <property type="match status" value="4"/>
</dbReference>
<dbReference type="InterPro" id="IPR049883">
    <property type="entry name" value="NOTCH1_EGF-like"/>
</dbReference>
<keyword evidence="2 11" id="KW-0245">EGF-like domain</keyword>
<protein>
    <recommendedName>
        <fullName evidence="12">EGF-like domain-containing protein</fullName>
    </recommendedName>
</protein>
<accession>A0A1X7T9S8</accession>
<feature type="domain" description="EGF-like" evidence="12">
    <location>
        <begin position="459"/>
        <end position="497"/>
    </location>
</feature>
<evidence type="ECO:0000256" key="7">
    <source>
        <dbReference type="ARBA" id="ARBA00023136"/>
    </source>
</evidence>
<keyword evidence="6" id="KW-1133">Transmembrane helix</keyword>
<evidence type="ECO:0000256" key="10">
    <source>
        <dbReference type="ARBA" id="ARBA00023180"/>
    </source>
</evidence>
<dbReference type="InterPro" id="IPR018097">
    <property type="entry name" value="EGF_Ca-bd_CS"/>
</dbReference>
<dbReference type="eggNOG" id="KOG1217">
    <property type="taxonomic scope" value="Eukaryota"/>
</dbReference>
<keyword evidence="4" id="KW-0812">Transmembrane</keyword>
<keyword evidence="9" id="KW-0675">Receptor</keyword>
<dbReference type="InterPro" id="IPR001881">
    <property type="entry name" value="EGF-like_Ca-bd_dom"/>
</dbReference>
<keyword evidence="5" id="KW-0677">Repeat</keyword>
<evidence type="ECO:0000256" key="3">
    <source>
        <dbReference type="ARBA" id="ARBA00022583"/>
    </source>
</evidence>
<dbReference type="PANTHER" id="PTHR46534:SF1">
    <property type="entry name" value="IGGFC-BINDING PROTEIN N-TERMINAL DOMAIN-CONTAINING PROTEIN"/>
    <property type="match status" value="1"/>
</dbReference>
<evidence type="ECO:0000259" key="12">
    <source>
        <dbReference type="PROSITE" id="PS50026"/>
    </source>
</evidence>
<dbReference type="SUPFAM" id="SSF57184">
    <property type="entry name" value="Growth factor receptor domain"/>
    <property type="match status" value="2"/>
</dbReference>
<proteinExistence type="predicted"/>
<evidence type="ECO:0000256" key="9">
    <source>
        <dbReference type="ARBA" id="ARBA00023170"/>
    </source>
</evidence>
<dbReference type="InterPro" id="IPR000152">
    <property type="entry name" value="EGF-type_Asp/Asn_hydroxyl_site"/>
</dbReference>
<evidence type="ECO:0000313" key="13">
    <source>
        <dbReference type="EnsemblMetazoa" id="Aqu2.1.11309_001"/>
    </source>
</evidence>
<keyword evidence="10" id="KW-0325">Glycoprotein</keyword>
<organism evidence="13">
    <name type="scientific">Amphimedon queenslandica</name>
    <name type="common">Sponge</name>
    <dbReference type="NCBI Taxonomy" id="400682"/>
    <lineage>
        <taxon>Eukaryota</taxon>
        <taxon>Metazoa</taxon>
        <taxon>Porifera</taxon>
        <taxon>Demospongiae</taxon>
        <taxon>Heteroscleromorpha</taxon>
        <taxon>Haplosclerida</taxon>
        <taxon>Niphatidae</taxon>
        <taxon>Amphimedon</taxon>
    </lineage>
</organism>